<feature type="chain" id="PRO_5004672311" evidence="2">
    <location>
        <begin position="25"/>
        <end position="275"/>
    </location>
</feature>
<name>U6LAN3_9EIME</name>
<keyword evidence="4" id="KW-1185">Reference proteome</keyword>
<feature type="region of interest" description="Disordered" evidence="1">
    <location>
        <begin position="174"/>
        <end position="198"/>
    </location>
</feature>
<dbReference type="AlphaFoldDB" id="U6LAN3"/>
<organism evidence="3 4">
    <name type="scientific">Eimeria brunetti</name>
    <dbReference type="NCBI Taxonomy" id="51314"/>
    <lineage>
        <taxon>Eukaryota</taxon>
        <taxon>Sar</taxon>
        <taxon>Alveolata</taxon>
        <taxon>Apicomplexa</taxon>
        <taxon>Conoidasida</taxon>
        <taxon>Coccidia</taxon>
        <taxon>Eucoccidiorida</taxon>
        <taxon>Eimeriorina</taxon>
        <taxon>Eimeriidae</taxon>
        <taxon>Eimeria</taxon>
    </lineage>
</organism>
<dbReference type="OrthoDB" id="348012at2759"/>
<reference evidence="3" key="2">
    <citation type="submission" date="2013-10" db="EMBL/GenBank/DDBJ databases">
        <authorList>
            <person name="Aslett M."/>
        </authorList>
    </citation>
    <scope>NUCLEOTIDE SEQUENCE [LARGE SCALE GENOMIC DNA]</scope>
    <source>
        <strain evidence="3">Houghton</strain>
    </source>
</reference>
<dbReference type="EMBL" id="HG710173">
    <property type="protein sequence ID" value="CDJ45614.1"/>
    <property type="molecule type" value="Genomic_DNA"/>
</dbReference>
<gene>
    <name evidence="3" type="ORF">EBH_0007790</name>
</gene>
<evidence type="ECO:0000313" key="3">
    <source>
        <dbReference type="EMBL" id="CDJ45614.1"/>
    </source>
</evidence>
<evidence type="ECO:0000256" key="2">
    <source>
        <dbReference type="SAM" id="SignalP"/>
    </source>
</evidence>
<sequence length="275" mass="28767">MAPLYKAAAAVCLAALAGLQSEAAQPPTYKYEAVKVDDAAYVAANLARNGKLAVHITEVTKDEDLVTSLGKKLLGTSGGVQAKSVVTSSSCSGLIEALKLENMFRHSFEYQDNPNYRELFQAALDDGLQLFKSKYPSNWETIWQNTAGANLAYLLGSTSTKIACVVGKCTKAAASGDGNGDNNGESAKQVAAGGTNSEGTETKEAVLFCELDPAATRNEAPFNEEYFNALISRTDKLTSMTADDLKAPANNAPVASPVLAVLMAGLVAMLAAVSA</sequence>
<dbReference type="Proteomes" id="UP000030750">
    <property type="component" value="Unassembled WGS sequence"/>
</dbReference>
<accession>U6LAN3</accession>
<feature type="compositionally biased region" description="Low complexity" evidence="1">
    <location>
        <begin position="174"/>
        <end position="187"/>
    </location>
</feature>
<protein>
    <submittedName>
        <fullName evidence="3">SAG family member</fullName>
    </submittedName>
</protein>
<evidence type="ECO:0000313" key="4">
    <source>
        <dbReference type="Proteomes" id="UP000030750"/>
    </source>
</evidence>
<evidence type="ECO:0000256" key="1">
    <source>
        <dbReference type="SAM" id="MobiDB-lite"/>
    </source>
</evidence>
<reference evidence="3" key="1">
    <citation type="submission" date="2013-10" db="EMBL/GenBank/DDBJ databases">
        <title>Genomic analysis of the causative agents of coccidiosis in chickens.</title>
        <authorList>
            <person name="Reid A.J."/>
            <person name="Blake D."/>
            <person name="Billington K."/>
            <person name="Browne H."/>
            <person name="Dunn M."/>
            <person name="Hung S."/>
            <person name="Kawahara F."/>
            <person name="Miranda-Saavedra D."/>
            <person name="Mourier T."/>
            <person name="Nagra H."/>
            <person name="Otto T.D."/>
            <person name="Rawlings N."/>
            <person name="Sanchez A."/>
            <person name="Sanders M."/>
            <person name="Subramaniam C."/>
            <person name="Tay Y."/>
            <person name="Dear P."/>
            <person name="Doerig C."/>
            <person name="Gruber A."/>
            <person name="Parkinson J."/>
            <person name="Shirley M."/>
            <person name="Wan K.L."/>
            <person name="Berriman M."/>
            <person name="Tomley F."/>
            <person name="Pain A."/>
        </authorList>
    </citation>
    <scope>NUCLEOTIDE SEQUENCE [LARGE SCALE GENOMIC DNA]</scope>
    <source>
        <strain evidence="3">Houghton</strain>
    </source>
</reference>
<keyword evidence="2" id="KW-0732">Signal</keyword>
<feature type="signal peptide" evidence="2">
    <location>
        <begin position="1"/>
        <end position="24"/>
    </location>
</feature>
<proteinExistence type="predicted"/>
<dbReference type="VEuPathDB" id="ToxoDB:EBH_0007790"/>